<dbReference type="PROSITE" id="PS50076">
    <property type="entry name" value="DNAJ_2"/>
    <property type="match status" value="1"/>
</dbReference>
<dbReference type="Gene3D" id="1.10.287.110">
    <property type="entry name" value="DnaJ domain"/>
    <property type="match status" value="1"/>
</dbReference>
<dbReference type="RefSeq" id="WP_155082514.1">
    <property type="nucleotide sequence ID" value="NZ_WMIA01000001.1"/>
</dbReference>
<feature type="compositionally biased region" description="Basic and acidic residues" evidence="1">
    <location>
        <begin position="286"/>
        <end position="328"/>
    </location>
</feature>
<dbReference type="InterPro" id="IPR011990">
    <property type="entry name" value="TPR-like_helical_dom_sf"/>
</dbReference>
<organism evidence="3 4">
    <name type="scientific">Cyanobacterium aponinum 0216</name>
    <dbReference type="NCBI Taxonomy" id="2676140"/>
    <lineage>
        <taxon>Bacteria</taxon>
        <taxon>Bacillati</taxon>
        <taxon>Cyanobacteriota</taxon>
        <taxon>Cyanophyceae</taxon>
        <taxon>Oscillatoriophycideae</taxon>
        <taxon>Chroococcales</taxon>
        <taxon>Geminocystaceae</taxon>
        <taxon>Cyanobacterium</taxon>
    </lineage>
</organism>
<name>A0A844GRG1_9CHRO</name>
<evidence type="ECO:0000313" key="4">
    <source>
        <dbReference type="Proteomes" id="UP000437131"/>
    </source>
</evidence>
<dbReference type="CDD" id="cd06257">
    <property type="entry name" value="DnaJ"/>
    <property type="match status" value="1"/>
</dbReference>
<comment type="caution">
    <text evidence="3">The sequence shown here is derived from an EMBL/GenBank/DDBJ whole genome shotgun (WGS) entry which is preliminary data.</text>
</comment>
<evidence type="ECO:0000256" key="1">
    <source>
        <dbReference type="SAM" id="MobiDB-lite"/>
    </source>
</evidence>
<dbReference type="SMART" id="SM00271">
    <property type="entry name" value="DnaJ"/>
    <property type="match status" value="1"/>
</dbReference>
<evidence type="ECO:0000313" key="3">
    <source>
        <dbReference type="EMBL" id="MTF37661.1"/>
    </source>
</evidence>
<dbReference type="Gene3D" id="1.25.40.10">
    <property type="entry name" value="Tetratricopeptide repeat domain"/>
    <property type="match status" value="1"/>
</dbReference>
<reference evidence="3 4" key="1">
    <citation type="submission" date="2019-11" db="EMBL/GenBank/DDBJ databases">
        <title>Isolation of a new High Light Tolerant Cyanobacteria.</title>
        <authorList>
            <person name="Dobson Z."/>
            <person name="Vaughn N."/>
            <person name="Vaughn M."/>
            <person name="Fromme P."/>
            <person name="Mazor Y."/>
        </authorList>
    </citation>
    <scope>NUCLEOTIDE SEQUENCE [LARGE SCALE GENOMIC DNA]</scope>
    <source>
        <strain evidence="3 4">0216</strain>
    </source>
</reference>
<dbReference type="AlphaFoldDB" id="A0A844GRG1"/>
<feature type="region of interest" description="Disordered" evidence="1">
    <location>
        <begin position="278"/>
        <end position="336"/>
    </location>
</feature>
<accession>A0A844GRG1</accession>
<dbReference type="SUPFAM" id="SSF48452">
    <property type="entry name" value="TPR-like"/>
    <property type="match status" value="1"/>
</dbReference>
<dbReference type="EMBL" id="WMIA01000001">
    <property type="protein sequence ID" value="MTF37661.1"/>
    <property type="molecule type" value="Genomic_DNA"/>
</dbReference>
<feature type="domain" description="J" evidence="2">
    <location>
        <begin position="17"/>
        <end position="92"/>
    </location>
</feature>
<gene>
    <name evidence="3" type="ORF">GGC33_01770</name>
</gene>
<protein>
    <submittedName>
        <fullName evidence="3">DnaJ domain-containing protein</fullName>
    </submittedName>
</protein>
<sequence>MLISDLKGGLFKYEVKDYYAILGLPISANPKDIRLRYLKLAYQLHPDTNQAETKENREKASTILSKLVNPAYENLYKDKLRKECQLIFSEISMRLAPMAKEMTLSGEIPKKLLREEANFNKMYQDLIETLAKEQYQDLSKLAVKIGLLSELNMIYLVRQKQGELGKVMGGGSSNVEPKIAVSEPIITAAPEQSGNTGVSQQVEEKEEKVPVSRLEKLISSAKNHIEQFNPDAALFDLREAVKIDANSAVAHAMLGSVYLLQNNLPYGRIHINKAVGIDSNNPTVKKAQEELKQKEKKSSTGKTDGKKTESKGSDKEKSKDKKGKKEPPKIFGIPLW</sequence>
<dbReference type="Pfam" id="PF00226">
    <property type="entry name" value="DnaJ"/>
    <property type="match status" value="1"/>
</dbReference>
<dbReference type="InterPro" id="IPR036869">
    <property type="entry name" value="J_dom_sf"/>
</dbReference>
<dbReference type="InterPro" id="IPR001623">
    <property type="entry name" value="DnaJ_domain"/>
</dbReference>
<proteinExistence type="predicted"/>
<evidence type="ECO:0000259" key="2">
    <source>
        <dbReference type="PROSITE" id="PS50076"/>
    </source>
</evidence>
<dbReference type="SUPFAM" id="SSF46565">
    <property type="entry name" value="Chaperone J-domain"/>
    <property type="match status" value="1"/>
</dbReference>
<dbReference type="Proteomes" id="UP000437131">
    <property type="component" value="Unassembled WGS sequence"/>
</dbReference>